<reference evidence="3" key="2">
    <citation type="submission" date="2016-02" db="EMBL/GenBank/DDBJ databases">
        <title>Genome sequencing of Aspergillus luchuensis NBRC 4314.</title>
        <authorList>
            <person name="Yamada O."/>
        </authorList>
    </citation>
    <scope>NUCLEOTIDE SEQUENCE [LARGE SCALE GENOMIC DNA]</scope>
    <source>
        <strain evidence="3">RIB 2604</strain>
    </source>
</reference>
<comment type="caution">
    <text evidence="2">The sequence shown here is derived from an EMBL/GenBank/DDBJ whole genome shotgun (WGS) entry which is preliminary data.</text>
</comment>
<sequence length="415" mass="47799">MERDIRPKFKYEPDGLSSSAGDAVPRDRADLQTTHQAIPSPSLVSVSRESPNQARPFQQHYDRETSLENLPPELRDHVLSSLDLDGLKALKYVPNAVLHCLDVYQARQALSRYSIMDDNPTTDEIADMAAFHLGIVRPLMQEYIAWSLGNLASQTGTRPYNTKLSTTEEMRLLRSMYRFQLWSNLFRICPDTQDRHGSQLDGRKFMELQFSFFEPWEVEEIFCIKPFAKMKVDHIFSKIHRDVSPGPPAIPGQQRSMPAGFFDFDNPSLGLDFLHTVLFKIKDHDHLVSTMRNHIGLETVCFLNNDVIGLDVQNKRRRSKPSLRDRKQGRRDPLPFLGDVVVRGTDTTHPPLAWTLIWEGTYSSLVGYFIKDKIRKWGYVMWDAARLEKAGAKEVLRRQWESDWLGQDPRDLAIT</sequence>
<name>A0A146EX79_ASPKA</name>
<feature type="region of interest" description="Disordered" evidence="1">
    <location>
        <begin position="1"/>
        <end position="62"/>
    </location>
</feature>
<dbReference type="VEuPathDB" id="FungiDB:ASPFODRAFT_62056"/>
<accession>A0A146EX79</accession>
<dbReference type="Proteomes" id="UP000075230">
    <property type="component" value="Unassembled WGS sequence"/>
</dbReference>
<reference evidence="2 3" key="1">
    <citation type="journal article" date="2016" name="DNA Res.">
        <title>Genome sequence of Aspergillus luchuensis NBRC 4314.</title>
        <authorList>
            <person name="Yamada O."/>
            <person name="Machida M."/>
            <person name="Hosoyama A."/>
            <person name="Goto M."/>
            <person name="Takahashi T."/>
            <person name="Futagami T."/>
            <person name="Yamagata Y."/>
            <person name="Takeuchi M."/>
            <person name="Kobayashi T."/>
            <person name="Koike H."/>
            <person name="Abe K."/>
            <person name="Asai K."/>
            <person name="Arita M."/>
            <person name="Fujita N."/>
            <person name="Fukuda K."/>
            <person name="Higa K."/>
            <person name="Horikawa H."/>
            <person name="Ishikawa T."/>
            <person name="Jinno K."/>
            <person name="Kato Y."/>
            <person name="Kirimura K."/>
            <person name="Mizutani O."/>
            <person name="Nakasone K."/>
            <person name="Sano M."/>
            <person name="Shiraishi Y."/>
            <person name="Tsukahara M."/>
            <person name="Gomi K."/>
        </authorList>
    </citation>
    <scope>NUCLEOTIDE SEQUENCE [LARGE SCALE GENOMIC DNA]</scope>
    <source>
        <strain evidence="2 3">RIB 2604</strain>
    </source>
</reference>
<dbReference type="AlphaFoldDB" id="A0A146EX79"/>
<protein>
    <submittedName>
        <fullName evidence="2">Uncharacterized protein</fullName>
    </submittedName>
</protein>
<evidence type="ECO:0000313" key="3">
    <source>
        <dbReference type="Proteomes" id="UP000075230"/>
    </source>
</evidence>
<feature type="compositionally biased region" description="Polar residues" evidence="1">
    <location>
        <begin position="31"/>
        <end position="56"/>
    </location>
</feature>
<proteinExistence type="predicted"/>
<evidence type="ECO:0000313" key="2">
    <source>
        <dbReference type="EMBL" id="GAT18644.1"/>
    </source>
</evidence>
<feature type="compositionally biased region" description="Basic and acidic residues" evidence="1">
    <location>
        <begin position="1"/>
        <end position="13"/>
    </location>
</feature>
<organism evidence="2 3">
    <name type="scientific">Aspergillus kawachii</name>
    <name type="common">White koji mold</name>
    <name type="synonym">Aspergillus awamori var. kawachi</name>
    <dbReference type="NCBI Taxonomy" id="1069201"/>
    <lineage>
        <taxon>Eukaryota</taxon>
        <taxon>Fungi</taxon>
        <taxon>Dikarya</taxon>
        <taxon>Ascomycota</taxon>
        <taxon>Pezizomycotina</taxon>
        <taxon>Eurotiomycetes</taxon>
        <taxon>Eurotiomycetidae</taxon>
        <taxon>Eurotiales</taxon>
        <taxon>Aspergillaceae</taxon>
        <taxon>Aspergillus</taxon>
        <taxon>Aspergillus subgen. Circumdati</taxon>
    </lineage>
</organism>
<evidence type="ECO:0000256" key="1">
    <source>
        <dbReference type="SAM" id="MobiDB-lite"/>
    </source>
</evidence>
<gene>
    <name evidence="2" type="ORF">RIB2604_00101380</name>
</gene>
<dbReference type="EMBL" id="BCWF01000001">
    <property type="protein sequence ID" value="GAT18644.1"/>
    <property type="molecule type" value="Genomic_DNA"/>
</dbReference>